<dbReference type="Gene3D" id="3.30.450.20">
    <property type="entry name" value="PAS domain"/>
    <property type="match status" value="1"/>
</dbReference>
<evidence type="ECO:0000259" key="5">
    <source>
        <dbReference type="PROSITE" id="PS50112"/>
    </source>
</evidence>
<dbReference type="Pfam" id="PF00615">
    <property type="entry name" value="RGS"/>
    <property type="match status" value="1"/>
</dbReference>
<dbReference type="AlphaFoldDB" id="A0AA39Y1K1"/>
<feature type="compositionally biased region" description="Polar residues" evidence="4">
    <location>
        <begin position="86"/>
        <end position="100"/>
    </location>
</feature>
<dbReference type="Pfam" id="PF13426">
    <property type="entry name" value="PAS_9"/>
    <property type="match status" value="1"/>
</dbReference>
<feature type="region of interest" description="Disordered" evidence="4">
    <location>
        <begin position="465"/>
        <end position="495"/>
    </location>
</feature>
<keyword evidence="3" id="KW-0157">Chromophore</keyword>
<keyword evidence="1" id="KW-0285">Flavoprotein</keyword>
<dbReference type="SUPFAM" id="SSF48097">
    <property type="entry name" value="Regulator of G-protein signaling, RGS"/>
    <property type="match status" value="1"/>
</dbReference>
<dbReference type="SUPFAM" id="SSF55785">
    <property type="entry name" value="PYP-like sensor domain (PAS domain)"/>
    <property type="match status" value="1"/>
</dbReference>
<dbReference type="CDD" id="cd00130">
    <property type="entry name" value="PAS"/>
    <property type="match status" value="1"/>
</dbReference>
<evidence type="ECO:0000256" key="2">
    <source>
        <dbReference type="ARBA" id="ARBA00022643"/>
    </source>
</evidence>
<dbReference type="InterPro" id="IPR036305">
    <property type="entry name" value="RGS_sf"/>
</dbReference>
<dbReference type="InterPro" id="IPR035965">
    <property type="entry name" value="PAS-like_dom_sf"/>
</dbReference>
<dbReference type="InterPro" id="IPR044926">
    <property type="entry name" value="RGS_subdomain_2"/>
</dbReference>
<dbReference type="GO" id="GO:0005634">
    <property type="term" value="C:nucleus"/>
    <property type="evidence" value="ECO:0007669"/>
    <property type="project" value="TreeGrafter"/>
</dbReference>
<dbReference type="PANTHER" id="PTHR47429">
    <property type="entry name" value="PROTEIN TWIN LOV 1"/>
    <property type="match status" value="1"/>
</dbReference>
<dbReference type="InterPro" id="IPR000014">
    <property type="entry name" value="PAS"/>
</dbReference>
<dbReference type="Proteomes" id="UP001174936">
    <property type="component" value="Unassembled WGS sequence"/>
</dbReference>
<evidence type="ECO:0000313" key="6">
    <source>
        <dbReference type="EMBL" id="KAK0643421.1"/>
    </source>
</evidence>
<evidence type="ECO:0000256" key="4">
    <source>
        <dbReference type="SAM" id="MobiDB-lite"/>
    </source>
</evidence>
<feature type="region of interest" description="Disordered" evidence="4">
    <location>
        <begin position="86"/>
        <end position="106"/>
    </location>
</feature>
<dbReference type="PROSITE" id="PS50112">
    <property type="entry name" value="PAS"/>
    <property type="match status" value="1"/>
</dbReference>
<feature type="domain" description="PAS" evidence="5">
    <location>
        <begin position="298"/>
        <end position="323"/>
    </location>
</feature>
<organism evidence="6 7">
    <name type="scientific">Cercophora newfieldiana</name>
    <dbReference type="NCBI Taxonomy" id="92897"/>
    <lineage>
        <taxon>Eukaryota</taxon>
        <taxon>Fungi</taxon>
        <taxon>Dikarya</taxon>
        <taxon>Ascomycota</taxon>
        <taxon>Pezizomycotina</taxon>
        <taxon>Sordariomycetes</taxon>
        <taxon>Sordariomycetidae</taxon>
        <taxon>Sordariales</taxon>
        <taxon>Lasiosphaeriaceae</taxon>
        <taxon>Cercophora</taxon>
    </lineage>
</organism>
<accession>A0AA39Y1K1</accession>
<reference evidence="6" key="1">
    <citation type="submission" date="2023-06" db="EMBL/GenBank/DDBJ databases">
        <title>Genome-scale phylogeny and comparative genomics of the fungal order Sordariales.</title>
        <authorList>
            <consortium name="Lawrence Berkeley National Laboratory"/>
            <person name="Hensen N."/>
            <person name="Bonometti L."/>
            <person name="Westerberg I."/>
            <person name="Brannstrom I.O."/>
            <person name="Guillou S."/>
            <person name="Cros-Aarteil S."/>
            <person name="Calhoun S."/>
            <person name="Haridas S."/>
            <person name="Kuo A."/>
            <person name="Mondo S."/>
            <person name="Pangilinan J."/>
            <person name="Riley R."/>
            <person name="Labutti K."/>
            <person name="Andreopoulos B."/>
            <person name="Lipzen A."/>
            <person name="Chen C."/>
            <person name="Yanf M."/>
            <person name="Daum C."/>
            <person name="Ng V."/>
            <person name="Clum A."/>
            <person name="Steindorff A."/>
            <person name="Ohm R."/>
            <person name="Martin F."/>
            <person name="Silar P."/>
            <person name="Natvig D."/>
            <person name="Lalanne C."/>
            <person name="Gautier V."/>
            <person name="Ament-Velasquez S.L."/>
            <person name="Kruys A."/>
            <person name="Hutchinson M.I."/>
            <person name="Powell A.J."/>
            <person name="Barry K."/>
            <person name="Miller A.N."/>
            <person name="Grigoriev I.V."/>
            <person name="Debuchy R."/>
            <person name="Gladieux P."/>
            <person name="Thoren M.H."/>
            <person name="Johannesson H."/>
        </authorList>
    </citation>
    <scope>NUCLEOTIDE SEQUENCE</scope>
    <source>
        <strain evidence="6">SMH2532-1</strain>
    </source>
</reference>
<keyword evidence="2" id="KW-0288">FMN</keyword>
<comment type="caution">
    <text evidence="6">The sequence shown here is derived from an EMBL/GenBank/DDBJ whole genome shotgun (WGS) entry which is preliminary data.</text>
</comment>
<dbReference type="PANTHER" id="PTHR47429:SF2">
    <property type="entry name" value="PROTEIN TWIN LOV 1"/>
    <property type="match status" value="1"/>
</dbReference>
<keyword evidence="7" id="KW-1185">Reference proteome</keyword>
<feature type="compositionally biased region" description="Pro residues" evidence="4">
    <location>
        <begin position="474"/>
        <end position="487"/>
    </location>
</feature>
<protein>
    <recommendedName>
        <fullName evidence="5">PAS domain-containing protein</fullName>
    </recommendedName>
</protein>
<evidence type="ECO:0000256" key="1">
    <source>
        <dbReference type="ARBA" id="ARBA00022630"/>
    </source>
</evidence>
<proteinExistence type="predicted"/>
<name>A0AA39Y1K1_9PEZI</name>
<evidence type="ECO:0000313" key="7">
    <source>
        <dbReference type="Proteomes" id="UP001174936"/>
    </source>
</evidence>
<dbReference type="NCBIfam" id="TIGR00229">
    <property type="entry name" value="sensory_box"/>
    <property type="match status" value="1"/>
</dbReference>
<gene>
    <name evidence="6" type="ORF">B0T16DRAFT_512645</name>
</gene>
<feature type="region of interest" description="Disordered" evidence="4">
    <location>
        <begin position="40"/>
        <end position="61"/>
    </location>
</feature>
<evidence type="ECO:0000256" key="3">
    <source>
        <dbReference type="ARBA" id="ARBA00022991"/>
    </source>
</evidence>
<sequence length="716" mass="78641">MRRDTLDSLSTLDEDWSRRGSAQSNVVLVLPYRFGPPPADPSATTVLSPPPVRRSPKLSRANNLHLRLRSDSGLALHTNQAALRQYTDYTSNGSPRSTGTRGRPLSYDAASTIDTISVGNGRSLELKESTRQNKPLPNFFGPEAIKMAFSDPTTGQRLCQFAKSRHCAADVEFLIKVDEFSRAFGNMTSLISQISTNFTGLTATSPLALPVYLSDALKNNTKNCARTMLPPLERLYRDARESVEDRLARDLYPDFVKFQLTQCMRSSMSVSRSLTGGFKSAYPGLGDAFCLTDPLQRDNPVVYASDGLLRLSGYRRREVIGKNCKMFQGLSTDSEAAHRLRESIALGRETVELIVNHHKDGTPFWNLLFVCPLLERGSVRYHLGAQINVSESMGSDTKDILRVLNFGPPNEEFPPATALSTQERPVWRAPTAAPQERVVPEIPAALRSPKLRPARHRFFRRFSRKTNGVGRPQSPRPVTPVAAPPPATTEDVPSAKRRAFTTRNPQLERQPDEFSTPYSRFFVMRYIPVSTTQPSQYSQTRSHHHQSARMPIAFCSSFALELMGLRGTNSAAVLGHDIFSVLAGHVSPMGVSRSLKSTVLDKMAAGDSFSVDLTANAEASAARSHVTKHSRNGSMIRAAAAVSGVGAVAGASLAAVDADPRPRISETFDRGAEILSHVFFGSKMRKLVSHWAPLKNGDGEVRWVVLILTPAAGKED</sequence>
<dbReference type="EMBL" id="JAULSV010000005">
    <property type="protein sequence ID" value="KAK0643421.1"/>
    <property type="molecule type" value="Genomic_DNA"/>
</dbReference>
<dbReference type="Gene3D" id="1.10.167.10">
    <property type="entry name" value="Regulator of G-protein Signalling 4, domain 2"/>
    <property type="match status" value="1"/>
</dbReference>
<dbReference type="InterPro" id="IPR016137">
    <property type="entry name" value="RGS"/>
</dbReference>